<name>A0A5N5ENP6_9ACTN</name>
<protein>
    <submittedName>
        <fullName evidence="3">Uncharacterized protein</fullName>
    </submittedName>
</protein>
<keyword evidence="4" id="KW-1185">Reference proteome</keyword>
<feature type="transmembrane region" description="Helical" evidence="2">
    <location>
        <begin position="40"/>
        <end position="59"/>
    </location>
</feature>
<reference evidence="3 4" key="1">
    <citation type="submission" date="2019-09" db="EMBL/GenBank/DDBJ databases">
        <authorList>
            <person name="Liu P."/>
        </authorList>
    </citation>
    <scope>NUCLEOTIDE SEQUENCE [LARGE SCALE GENOMIC DNA]</scope>
    <source>
        <strain evidence="3 4">TRM68085</strain>
    </source>
</reference>
<proteinExistence type="predicted"/>
<keyword evidence="2" id="KW-0472">Membrane</keyword>
<evidence type="ECO:0000256" key="2">
    <source>
        <dbReference type="SAM" id="Phobius"/>
    </source>
</evidence>
<comment type="caution">
    <text evidence="3">The sequence shown here is derived from an EMBL/GenBank/DDBJ whole genome shotgun (WGS) entry which is preliminary data.</text>
</comment>
<dbReference type="EMBL" id="VYUA01000008">
    <property type="protein sequence ID" value="KAB2592417.1"/>
    <property type="molecule type" value="Genomic_DNA"/>
</dbReference>
<organism evidence="3 4">
    <name type="scientific">Streptomyces arboris</name>
    <dbReference type="NCBI Taxonomy" id="2600619"/>
    <lineage>
        <taxon>Bacteria</taxon>
        <taxon>Bacillati</taxon>
        <taxon>Actinomycetota</taxon>
        <taxon>Actinomycetes</taxon>
        <taxon>Kitasatosporales</taxon>
        <taxon>Streptomycetaceae</taxon>
        <taxon>Streptomyces</taxon>
    </lineage>
</organism>
<dbReference type="RefSeq" id="WP_151510355.1">
    <property type="nucleotide sequence ID" value="NZ_VYUA01000008.1"/>
</dbReference>
<dbReference type="Proteomes" id="UP000326907">
    <property type="component" value="Unassembled WGS sequence"/>
</dbReference>
<dbReference type="AlphaFoldDB" id="A0A5N5ENP6"/>
<feature type="compositionally biased region" description="Low complexity" evidence="1">
    <location>
        <begin position="12"/>
        <end position="28"/>
    </location>
</feature>
<keyword evidence="2" id="KW-1133">Transmembrane helix</keyword>
<accession>A0A5N5ENP6</accession>
<feature type="region of interest" description="Disordered" evidence="1">
    <location>
        <begin position="1"/>
        <end position="30"/>
    </location>
</feature>
<evidence type="ECO:0000313" key="4">
    <source>
        <dbReference type="Proteomes" id="UP000326907"/>
    </source>
</evidence>
<evidence type="ECO:0000256" key="1">
    <source>
        <dbReference type="SAM" id="MobiDB-lite"/>
    </source>
</evidence>
<sequence length="87" mass="9109">MPVPAHPRSHRPAVSSRPAPASPLPAVSNRPAADQVEIRLPWWAVALPAVAFGALLLMIMSPGQAQAATADPALGQLIERTLHLLAP</sequence>
<evidence type="ECO:0000313" key="3">
    <source>
        <dbReference type="EMBL" id="KAB2592417.1"/>
    </source>
</evidence>
<gene>
    <name evidence="3" type="ORF">F5983_12360</name>
</gene>
<keyword evidence="2" id="KW-0812">Transmembrane</keyword>